<dbReference type="CDD" id="cd00462">
    <property type="entry name" value="PTH"/>
    <property type="match status" value="1"/>
</dbReference>
<feature type="binding site" evidence="8">
    <location>
        <position position="24"/>
    </location>
    <ligand>
        <name>tRNA</name>
        <dbReference type="ChEBI" id="CHEBI:17843"/>
    </ligand>
</feature>
<comment type="subcellular location">
    <subcellularLocation>
        <location evidence="8">Cytoplasm</location>
    </subcellularLocation>
</comment>
<dbReference type="PROSITE" id="PS01195">
    <property type="entry name" value="PEPT_TRNA_HYDROL_1"/>
    <property type="match status" value="1"/>
</dbReference>
<comment type="subunit">
    <text evidence="8">Monomer.</text>
</comment>
<dbReference type="NCBIfam" id="TIGR00447">
    <property type="entry name" value="pth"/>
    <property type="match status" value="1"/>
</dbReference>
<dbReference type="PROSITE" id="PS01196">
    <property type="entry name" value="PEPT_TRNA_HYDROL_2"/>
    <property type="match status" value="1"/>
</dbReference>
<comment type="catalytic activity">
    <reaction evidence="6 8 9">
        <text>an N-acyl-L-alpha-aminoacyl-tRNA + H2O = an N-acyl-L-amino acid + a tRNA + H(+)</text>
        <dbReference type="Rhea" id="RHEA:54448"/>
        <dbReference type="Rhea" id="RHEA-COMP:10123"/>
        <dbReference type="Rhea" id="RHEA-COMP:13883"/>
        <dbReference type="ChEBI" id="CHEBI:15377"/>
        <dbReference type="ChEBI" id="CHEBI:15378"/>
        <dbReference type="ChEBI" id="CHEBI:59874"/>
        <dbReference type="ChEBI" id="CHEBI:78442"/>
        <dbReference type="ChEBI" id="CHEBI:138191"/>
        <dbReference type="EC" id="3.1.1.29"/>
    </reaction>
</comment>
<feature type="binding site" evidence="8">
    <location>
        <position position="76"/>
    </location>
    <ligand>
        <name>tRNA</name>
        <dbReference type="ChEBI" id="CHEBI:17843"/>
    </ligand>
</feature>
<keyword evidence="3 8" id="KW-0378">Hydrolase</keyword>
<dbReference type="InterPro" id="IPR036416">
    <property type="entry name" value="Pept_tRNA_hydro_sf"/>
</dbReference>
<dbReference type="PANTHER" id="PTHR17224">
    <property type="entry name" value="PEPTIDYL-TRNA HYDROLASE"/>
    <property type="match status" value="1"/>
</dbReference>
<dbReference type="Pfam" id="PF01195">
    <property type="entry name" value="Pept_tRNA_hydro"/>
    <property type="match status" value="1"/>
</dbReference>
<evidence type="ECO:0000256" key="7">
    <source>
        <dbReference type="ARBA" id="ARBA00050038"/>
    </source>
</evidence>
<feature type="site" description="Discriminates between blocked and unblocked aminoacyl-tRNA" evidence="8">
    <location>
        <position position="19"/>
    </location>
</feature>
<evidence type="ECO:0000256" key="10">
    <source>
        <dbReference type="RuleBase" id="RU004320"/>
    </source>
</evidence>
<evidence type="ECO:0000313" key="12">
    <source>
        <dbReference type="Proteomes" id="UP000823877"/>
    </source>
</evidence>
<evidence type="ECO:0000256" key="6">
    <source>
        <dbReference type="ARBA" id="ARBA00048707"/>
    </source>
</evidence>
<feature type="binding site" evidence="8">
    <location>
        <position position="74"/>
    </location>
    <ligand>
        <name>tRNA</name>
        <dbReference type="ChEBI" id="CHEBI:17843"/>
    </ligand>
</feature>
<dbReference type="GO" id="GO:0004045">
    <property type="term" value="F:peptidyl-tRNA hydrolase activity"/>
    <property type="evidence" value="ECO:0007669"/>
    <property type="project" value="UniProtKB-UniRule"/>
</dbReference>
<comment type="function">
    <text evidence="8">Catalyzes the release of premature peptidyl moieties from peptidyl-tRNA molecules trapped in stalled 50S ribosomal subunits, and thus maintains levels of free tRNAs and 50S ribosomes.</text>
</comment>
<comment type="function">
    <text evidence="8">Hydrolyzes ribosome-free peptidyl-tRNAs (with 1 or more amino acids incorporated), which drop off the ribosome during protein synthesis, or as a result of ribosome stalling.</text>
</comment>
<feature type="site" description="Stabilizes the basic form of H active site to accept a proton" evidence="8">
    <location>
        <position position="101"/>
    </location>
</feature>
<evidence type="ECO:0000256" key="1">
    <source>
        <dbReference type="ARBA" id="ARBA00013260"/>
    </source>
</evidence>
<keyword evidence="4 8" id="KW-0694">RNA-binding</keyword>
<dbReference type="Proteomes" id="UP000823877">
    <property type="component" value="Unassembled WGS sequence"/>
</dbReference>
<feature type="active site" description="Proton acceptor" evidence="8">
    <location>
        <position position="29"/>
    </location>
</feature>
<keyword evidence="2 8" id="KW-0820">tRNA-binding</keyword>
<evidence type="ECO:0000256" key="8">
    <source>
        <dbReference type="HAMAP-Rule" id="MF_00083"/>
    </source>
</evidence>
<comment type="caution">
    <text evidence="11">The sequence shown here is derived from an EMBL/GenBank/DDBJ whole genome shotgun (WGS) entry which is preliminary data.</text>
</comment>
<keyword evidence="8" id="KW-0963">Cytoplasm</keyword>
<dbReference type="GO" id="GO:0005737">
    <property type="term" value="C:cytoplasm"/>
    <property type="evidence" value="ECO:0007669"/>
    <property type="project" value="UniProtKB-SubCell"/>
</dbReference>
<evidence type="ECO:0000256" key="3">
    <source>
        <dbReference type="ARBA" id="ARBA00022801"/>
    </source>
</evidence>
<dbReference type="GO" id="GO:0000049">
    <property type="term" value="F:tRNA binding"/>
    <property type="evidence" value="ECO:0007669"/>
    <property type="project" value="UniProtKB-UniRule"/>
</dbReference>
<evidence type="ECO:0000313" key="11">
    <source>
        <dbReference type="EMBL" id="HJB74630.1"/>
    </source>
</evidence>
<reference evidence="11" key="2">
    <citation type="submission" date="2021-04" db="EMBL/GenBank/DDBJ databases">
        <authorList>
            <person name="Gilroy R."/>
        </authorList>
    </citation>
    <scope>NUCLEOTIDE SEQUENCE</scope>
    <source>
        <strain evidence="11">CHK188-16595</strain>
    </source>
</reference>
<evidence type="ECO:0000256" key="2">
    <source>
        <dbReference type="ARBA" id="ARBA00022555"/>
    </source>
</evidence>
<evidence type="ECO:0000256" key="5">
    <source>
        <dbReference type="ARBA" id="ARBA00038063"/>
    </source>
</evidence>
<feature type="binding site" evidence="8">
    <location>
        <position position="122"/>
    </location>
    <ligand>
        <name>tRNA</name>
        <dbReference type="ChEBI" id="CHEBI:17843"/>
    </ligand>
</feature>
<accession>A0A9D2MIB0</accession>
<reference evidence="11" key="1">
    <citation type="journal article" date="2021" name="PeerJ">
        <title>Extensive microbial diversity within the chicken gut microbiome revealed by metagenomics and culture.</title>
        <authorList>
            <person name="Gilroy R."/>
            <person name="Ravi A."/>
            <person name="Getino M."/>
            <person name="Pursley I."/>
            <person name="Horton D.L."/>
            <person name="Alikhan N.F."/>
            <person name="Baker D."/>
            <person name="Gharbi K."/>
            <person name="Hall N."/>
            <person name="Watson M."/>
            <person name="Adriaenssens E.M."/>
            <person name="Foster-Nyarko E."/>
            <person name="Jarju S."/>
            <person name="Secka A."/>
            <person name="Antonio M."/>
            <person name="Oren A."/>
            <person name="Chaudhuri R.R."/>
            <person name="La Ragione R."/>
            <person name="Hildebrand F."/>
            <person name="Pallen M.J."/>
        </authorList>
    </citation>
    <scope>NUCLEOTIDE SEQUENCE</scope>
    <source>
        <strain evidence="11">CHK188-16595</strain>
    </source>
</reference>
<organism evidence="11 12">
    <name type="scientific">Candidatus Eubacterium faecale</name>
    <dbReference type="NCBI Taxonomy" id="2838568"/>
    <lineage>
        <taxon>Bacteria</taxon>
        <taxon>Bacillati</taxon>
        <taxon>Bacillota</taxon>
        <taxon>Clostridia</taxon>
        <taxon>Eubacteriales</taxon>
        <taxon>Eubacteriaceae</taxon>
        <taxon>Eubacterium</taxon>
    </lineage>
</organism>
<dbReference type="InterPro" id="IPR001328">
    <property type="entry name" value="Pept_tRNA_hydro"/>
</dbReference>
<protein>
    <recommendedName>
        <fullName evidence="7 8">Peptidyl-tRNA hydrolase</fullName>
        <shortName evidence="8">Pth</shortName>
        <ecNumber evidence="1 8">3.1.1.29</ecNumber>
    </recommendedName>
</protein>
<comment type="similarity">
    <text evidence="5 8 10">Belongs to the PTH family.</text>
</comment>
<proteinExistence type="inferred from homology"/>
<dbReference type="EC" id="3.1.1.29" evidence="1 8"/>
<dbReference type="InterPro" id="IPR018171">
    <property type="entry name" value="Pept_tRNA_hydro_CS"/>
</dbReference>
<dbReference type="HAMAP" id="MF_00083">
    <property type="entry name" value="Pept_tRNA_hydro_bact"/>
    <property type="match status" value="1"/>
</dbReference>
<dbReference type="AlphaFoldDB" id="A0A9D2MIB0"/>
<dbReference type="Gene3D" id="3.40.50.1470">
    <property type="entry name" value="Peptidyl-tRNA hydrolase"/>
    <property type="match status" value="1"/>
</dbReference>
<evidence type="ECO:0000256" key="9">
    <source>
        <dbReference type="RuleBase" id="RU000673"/>
    </source>
</evidence>
<dbReference type="PANTHER" id="PTHR17224:SF1">
    <property type="entry name" value="PEPTIDYL-TRNA HYDROLASE"/>
    <property type="match status" value="1"/>
</dbReference>
<dbReference type="FunFam" id="3.40.50.1470:FF:000001">
    <property type="entry name" value="Peptidyl-tRNA hydrolase"/>
    <property type="match status" value="1"/>
</dbReference>
<dbReference type="GO" id="GO:0072344">
    <property type="term" value="P:rescue of stalled ribosome"/>
    <property type="evidence" value="ECO:0007669"/>
    <property type="project" value="UniProtKB-UniRule"/>
</dbReference>
<name>A0A9D2MIB0_9FIRM</name>
<dbReference type="EMBL" id="DWXN01000006">
    <property type="protein sequence ID" value="HJB74630.1"/>
    <property type="molecule type" value="Genomic_DNA"/>
</dbReference>
<sequence>MLFGKKSGGYAYIIAGLGNPGAKYEMTRHNAGFLALELLARENNFDIKRLKFHALTQDFSGFGEKCLIMKPQTFMNNSGEAIGEAARFYKIPPQNIIVVSDDISLDVGKIRIRRKGSAGGHNGLKSIIEHLGSEDFPRVKIGVGKKPNAYTDLADWVLGRFPKEQEADLKQALINADDALRLIVNGKLDQAMNLYN</sequence>
<gene>
    <name evidence="8 11" type="primary">pth</name>
    <name evidence="11" type="ORF">IAA37_03030</name>
</gene>
<dbReference type="SUPFAM" id="SSF53178">
    <property type="entry name" value="Peptidyl-tRNA hydrolase-like"/>
    <property type="match status" value="1"/>
</dbReference>
<dbReference type="GO" id="GO:0006515">
    <property type="term" value="P:protein quality control for misfolded or incompletely synthesized proteins"/>
    <property type="evidence" value="ECO:0007669"/>
    <property type="project" value="UniProtKB-UniRule"/>
</dbReference>
<evidence type="ECO:0000256" key="4">
    <source>
        <dbReference type="ARBA" id="ARBA00022884"/>
    </source>
</evidence>